<dbReference type="CDD" id="cd20599">
    <property type="entry name" value="CYCLIN_RB"/>
    <property type="match status" value="1"/>
</dbReference>
<dbReference type="OMA" id="WISSAWI"/>
<sequence>MSIVCFRAALSTVQQIKNLLMTSTDEPSEKLQQYFNNCSQNPTEDIKNRLQEQKEVFIDQFCSASNLNQGEIASQRYQLAVRLYYRVIESMLDSEHERLSETDFSRLLNIGSFHQSLLACSIEVVLVTYGNPSTGAMGCEDSVFSFPWILNVFQLQAYDFFKVLKSFIKAEPKLTGDLIRHLQNVENSILESEAWKKVTEFVLLIYNVFAVQCDKPPPHRSQSLNIFFDKVCRLGYSRLQKLCDMLIVPKELTHRVWTCFEHCITQRPSLMENRHIDQIMMCSIYAICKVVEKEIRFKTIVERYKNLPHSKQEVFKNAYIEKEEYDSIIGFYNKVFMEAMKQFILQFSNSRTTVSKNSGFISL</sequence>
<dbReference type="Proteomes" id="UP000030746">
    <property type="component" value="Unassembled WGS sequence"/>
</dbReference>
<dbReference type="GO" id="GO:2000134">
    <property type="term" value="P:negative regulation of G1/S transition of mitotic cell cycle"/>
    <property type="evidence" value="ECO:0007669"/>
    <property type="project" value="TreeGrafter"/>
</dbReference>
<dbReference type="KEGG" id="lgi:LOTGIDRAFT_220664"/>
<dbReference type="GO" id="GO:0031175">
    <property type="term" value="P:neuron projection development"/>
    <property type="evidence" value="ECO:0007669"/>
    <property type="project" value="TreeGrafter"/>
</dbReference>
<dbReference type="InterPro" id="IPR036915">
    <property type="entry name" value="Cyclin-like_sf"/>
</dbReference>
<feature type="domain" description="Cyclin-like" evidence="1">
    <location>
        <begin position="237"/>
        <end position="337"/>
    </location>
</feature>
<dbReference type="OrthoDB" id="844594at2759"/>
<dbReference type="GO" id="GO:0000785">
    <property type="term" value="C:chromatin"/>
    <property type="evidence" value="ECO:0007669"/>
    <property type="project" value="TreeGrafter"/>
</dbReference>
<reference evidence="3 4" key="1">
    <citation type="journal article" date="2013" name="Nature">
        <title>Insights into bilaterian evolution from three spiralian genomes.</title>
        <authorList>
            <person name="Simakov O."/>
            <person name="Marletaz F."/>
            <person name="Cho S.J."/>
            <person name="Edsinger-Gonzales E."/>
            <person name="Havlak P."/>
            <person name="Hellsten U."/>
            <person name="Kuo D.H."/>
            <person name="Larsson T."/>
            <person name="Lv J."/>
            <person name="Arendt D."/>
            <person name="Savage R."/>
            <person name="Osoegawa K."/>
            <person name="de Jong P."/>
            <person name="Grimwood J."/>
            <person name="Chapman J.A."/>
            <person name="Shapiro H."/>
            <person name="Aerts A."/>
            <person name="Otillar R.P."/>
            <person name="Terry A.Y."/>
            <person name="Boore J.L."/>
            <person name="Grigoriev I.V."/>
            <person name="Lindberg D.R."/>
            <person name="Seaver E.C."/>
            <person name="Weisblat D.A."/>
            <person name="Putnam N.H."/>
            <person name="Rokhsar D.S."/>
        </authorList>
    </citation>
    <scope>NUCLEOTIDE SEQUENCE [LARGE SCALE GENOMIC DNA]</scope>
</reference>
<dbReference type="RefSeq" id="XP_009062885.1">
    <property type="nucleotide sequence ID" value="XM_009064637.1"/>
</dbReference>
<dbReference type="SMART" id="SM00385">
    <property type="entry name" value="CYCLIN"/>
    <property type="match status" value="1"/>
</dbReference>
<dbReference type="HOGENOM" id="CLU_763509_0_0_1"/>
<dbReference type="InterPro" id="IPR028309">
    <property type="entry name" value="RB_fam"/>
</dbReference>
<dbReference type="SUPFAM" id="SSF47954">
    <property type="entry name" value="Cyclin-like"/>
    <property type="match status" value="2"/>
</dbReference>
<evidence type="ECO:0008006" key="5">
    <source>
        <dbReference type="Google" id="ProtNLM"/>
    </source>
</evidence>
<dbReference type="CTD" id="20246946"/>
<evidence type="ECO:0000259" key="2">
    <source>
        <dbReference type="SMART" id="SM01368"/>
    </source>
</evidence>
<accession>V3ZPU4</accession>
<dbReference type="InterPro" id="IPR013763">
    <property type="entry name" value="Cyclin-like_dom"/>
</dbReference>
<gene>
    <name evidence="3" type="ORF">LOTGIDRAFT_220664</name>
</gene>
<dbReference type="STRING" id="225164.V3ZPU4"/>
<dbReference type="SMART" id="SM01368">
    <property type="entry name" value="RB_A"/>
    <property type="match status" value="1"/>
</dbReference>
<evidence type="ECO:0000313" key="4">
    <source>
        <dbReference type="Proteomes" id="UP000030746"/>
    </source>
</evidence>
<dbReference type="AlphaFoldDB" id="V3ZPU4"/>
<dbReference type="Pfam" id="PF01858">
    <property type="entry name" value="RB_A"/>
    <property type="match status" value="1"/>
</dbReference>
<dbReference type="GO" id="GO:0000977">
    <property type="term" value="F:RNA polymerase II transcription regulatory region sequence-specific DNA binding"/>
    <property type="evidence" value="ECO:0007669"/>
    <property type="project" value="TreeGrafter"/>
</dbReference>
<dbReference type="PANTHER" id="PTHR13742:SF36">
    <property type="entry name" value="RETINOBLASTOMA-ASSOCIATED PROTEIN"/>
    <property type="match status" value="1"/>
</dbReference>
<dbReference type="GO" id="GO:0035189">
    <property type="term" value="C:Rb-E2F complex"/>
    <property type="evidence" value="ECO:0007669"/>
    <property type="project" value="TreeGrafter"/>
</dbReference>
<dbReference type="InterPro" id="IPR002720">
    <property type="entry name" value="RB_A"/>
</dbReference>
<protein>
    <recommendedName>
        <fullName evidence="5">Retinoblastoma-associated protein N-terminal domain-containing protein</fullName>
    </recommendedName>
</protein>
<dbReference type="GeneID" id="20246946"/>
<dbReference type="GO" id="GO:0048667">
    <property type="term" value="P:cell morphogenesis involved in neuron differentiation"/>
    <property type="evidence" value="ECO:0007669"/>
    <property type="project" value="TreeGrafter"/>
</dbReference>
<proteinExistence type="predicted"/>
<evidence type="ECO:0000313" key="3">
    <source>
        <dbReference type="EMBL" id="ESO86342.1"/>
    </source>
</evidence>
<dbReference type="Gene3D" id="1.10.472.10">
    <property type="entry name" value="Cyclin-like"/>
    <property type="match status" value="2"/>
</dbReference>
<keyword evidence="4" id="KW-1185">Reference proteome</keyword>
<organism evidence="3 4">
    <name type="scientific">Lottia gigantea</name>
    <name type="common">Giant owl limpet</name>
    <dbReference type="NCBI Taxonomy" id="225164"/>
    <lineage>
        <taxon>Eukaryota</taxon>
        <taxon>Metazoa</taxon>
        <taxon>Spiralia</taxon>
        <taxon>Lophotrochozoa</taxon>
        <taxon>Mollusca</taxon>
        <taxon>Gastropoda</taxon>
        <taxon>Patellogastropoda</taxon>
        <taxon>Lottioidea</taxon>
        <taxon>Lottiidae</taxon>
        <taxon>Lottia</taxon>
    </lineage>
</organism>
<dbReference type="EMBL" id="KB203083">
    <property type="protein sequence ID" value="ESO86342.1"/>
    <property type="molecule type" value="Genomic_DNA"/>
</dbReference>
<dbReference type="InterPro" id="IPR002719">
    <property type="entry name" value="RB_B"/>
</dbReference>
<evidence type="ECO:0000259" key="1">
    <source>
        <dbReference type="SMART" id="SM00385"/>
    </source>
</evidence>
<dbReference type="GO" id="GO:0006357">
    <property type="term" value="P:regulation of transcription by RNA polymerase II"/>
    <property type="evidence" value="ECO:0007669"/>
    <property type="project" value="InterPro"/>
</dbReference>
<feature type="domain" description="Retinoblastoma-associated protein A-box" evidence="2">
    <location>
        <begin position="4"/>
        <end position="204"/>
    </location>
</feature>
<dbReference type="Pfam" id="PF01857">
    <property type="entry name" value="RB_B"/>
    <property type="match status" value="1"/>
</dbReference>
<name>V3ZPU4_LOTGI</name>
<dbReference type="PANTHER" id="PTHR13742">
    <property type="entry name" value="RETINOBLASTOMA-ASSOCIATED PROTEIN RB -RELATED"/>
    <property type="match status" value="1"/>
</dbReference>